<reference evidence="1" key="2">
    <citation type="journal article" date="2021" name="PeerJ">
        <title>Extensive microbial diversity within the chicken gut microbiome revealed by metagenomics and culture.</title>
        <authorList>
            <person name="Gilroy R."/>
            <person name="Ravi A."/>
            <person name="Getino M."/>
            <person name="Pursley I."/>
            <person name="Horton D.L."/>
            <person name="Alikhan N.F."/>
            <person name="Baker D."/>
            <person name="Gharbi K."/>
            <person name="Hall N."/>
            <person name="Watson M."/>
            <person name="Adriaenssens E.M."/>
            <person name="Foster-Nyarko E."/>
            <person name="Jarju S."/>
            <person name="Secka A."/>
            <person name="Antonio M."/>
            <person name="Oren A."/>
            <person name="Chaudhuri R.R."/>
            <person name="La Ragione R."/>
            <person name="Hildebrand F."/>
            <person name="Pallen M.J."/>
        </authorList>
    </citation>
    <scope>NUCLEOTIDE SEQUENCE</scope>
    <source>
        <strain evidence="1">B3-4054</strain>
    </source>
</reference>
<protein>
    <submittedName>
        <fullName evidence="1">Uncharacterized protein</fullName>
    </submittedName>
</protein>
<evidence type="ECO:0000313" key="1">
    <source>
        <dbReference type="EMBL" id="MBO8449831.1"/>
    </source>
</evidence>
<dbReference type="Proteomes" id="UP000823616">
    <property type="component" value="Unassembled WGS sequence"/>
</dbReference>
<proteinExistence type="predicted"/>
<comment type="caution">
    <text evidence="1">The sequence shown here is derived from an EMBL/GenBank/DDBJ whole genome shotgun (WGS) entry which is preliminary data.</text>
</comment>
<accession>A0A9D9ENI8</accession>
<dbReference type="Gene3D" id="3.40.50.920">
    <property type="match status" value="1"/>
</dbReference>
<evidence type="ECO:0000313" key="2">
    <source>
        <dbReference type="Proteomes" id="UP000823616"/>
    </source>
</evidence>
<feature type="non-terminal residue" evidence="1">
    <location>
        <position position="1"/>
    </location>
</feature>
<dbReference type="EMBL" id="JADIMS010000033">
    <property type="protein sequence ID" value="MBO8449831.1"/>
    <property type="molecule type" value="Genomic_DNA"/>
</dbReference>
<organism evidence="1 2">
    <name type="scientific">Candidatus Avitreponema avistercoris</name>
    <dbReference type="NCBI Taxonomy" id="2840705"/>
    <lineage>
        <taxon>Bacteria</taxon>
        <taxon>Pseudomonadati</taxon>
        <taxon>Spirochaetota</taxon>
        <taxon>Spirochaetia</taxon>
        <taxon>Spirochaetales</taxon>
        <taxon>Candidatus Avitreponema</taxon>
    </lineage>
</organism>
<gene>
    <name evidence="1" type="ORF">IAA96_01850</name>
</gene>
<name>A0A9D9ENI8_9SPIR</name>
<dbReference type="AlphaFoldDB" id="A0A9D9ENI8"/>
<reference evidence="1" key="1">
    <citation type="submission" date="2020-10" db="EMBL/GenBank/DDBJ databases">
        <authorList>
            <person name="Gilroy R."/>
        </authorList>
    </citation>
    <scope>NUCLEOTIDE SEQUENCE</scope>
    <source>
        <strain evidence="1">B3-4054</strain>
    </source>
</reference>
<dbReference type="InterPro" id="IPR009014">
    <property type="entry name" value="Transketo_C/PFOR_II"/>
</dbReference>
<sequence>VTAPYRAVVIVEDGVRTGGIGEALEKLLRTARPDLQVGVLAFQESVLADKELLPGFVGTRREILEAAALSPGHIAGEVRRLRALARKSGTDADSALFPAEFTGRHP</sequence>